<dbReference type="InterPro" id="IPR016047">
    <property type="entry name" value="M23ase_b-sheet_dom"/>
</dbReference>
<evidence type="ECO:0000313" key="5">
    <source>
        <dbReference type="Proteomes" id="UP000199696"/>
    </source>
</evidence>
<dbReference type="SUPFAM" id="SSF51261">
    <property type="entry name" value="Duplicated hybrid motif"/>
    <property type="match status" value="1"/>
</dbReference>
<proteinExistence type="predicted"/>
<reference evidence="5" key="1">
    <citation type="submission" date="2016-06" db="EMBL/GenBank/DDBJ databases">
        <authorList>
            <person name="Varghese N."/>
            <person name="Submissions Spin"/>
        </authorList>
    </citation>
    <scope>NUCLEOTIDE SEQUENCE [LARGE SCALE GENOMIC DNA]</scope>
    <source>
        <strain evidence="5">DSM 44814</strain>
    </source>
</reference>
<evidence type="ECO:0000259" key="3">
    <source>
        <dbReference type="Pfam" id="PF01551"/>
    </source>
</evidence>
<keyword evidence="5" id="KW-1185">Reference proteome</keyword>
<dbReference type="STRING" id="227316.GA0070604_1324"/>
<dbReference type="GO" id="GO:0004222">
    <property type="term" value="F:metalloendopeptidase activity"/>
    <property type="evidence" value="ECO:0007669"/>
    <property type="project" value="TreeGrafter"/>
</dbReference>
<accession>A0A1C6TYE4</accession>
<evidence type="ECO:0000256" key="1">
    <source>
        <dbReference type="ARBA" id="ARBA00022729"/>
    </source>
</evidence>
<feature type="compositionally biased region" description="Low complexity" evidence="2">
    <location>
        <begin position="88"/>
        <end position="100"/>
    </location>
</feature>
<dbReference type="Gene3D" id="2.70.70.10">
    <property type="entry name" value="Glucose Permease (Domain IIA)"/>
    <property type="match status" value="1"/>
</dbReference>
<dbReference type="InterPro" id="IPR050570">
    <property type="entry name" value="Cell_wall_metabolism_enzyme"/>
</dbReference>
<feature type="domain" description="M23ase beta-sheet core" evidence="3">
    <location>
        <begin position="160"/>
        <end position="254"/>
    </location>
</feature>
<evidence type="ECO:0000313" key="4">
    <source>
        <dbReference type="EMBL" id="SCL46641.1"/>
    </source>
</evidence>
<dbReference type="CDD" id="cd12797">
    <property type="entry name" value="M23_peptidase"/>
    <property type="match status" value="1"/>
</dbReference>
<evidence type="ECO:0000256" key="2">
    <source>
        <dbReference type="SAM" id="MobiDB-lite"/>
    </source>
</evidence>
<sequence length="297" mass="30060">MPGVRTFLRRAGTALNALLLVIPATAPLGVPPLVVPAIGRVVVSPLVVPAAAQVVVSPLVVPAIGRVVVSPRSGVAVRSAAPVHTPVSSASAPGRAATAAEPLPLGPPPIDLHESVTISGGARAAAAAAVEPQPRFGWPLAGTPRPARRFDPPPQPWLPGHRGVDLAATPGVEVRAAGTGIVLFAGLVAGRPVMTIGHADGLRTTYEPVRPGLPVGAQVTAGTPIGVLLAGHPGCLTEACLHWGLRRGEEYLDPLTLLGLGAVRLLPLDVPAVDAAQPWASSTGRRTASRSYSSGVL</sequence>
<feature type="region of interest" description="Disordered" evidence="2">
    <location>
        <begin position="80"/>
        <end position="106"/>
    </location>
</feature>
<name>A0A1C6TYE4_9ACTN</name>
<dbReference type="PANTHER" id="PTHR21666">
    <property type="entry name" value="PEPTIDASE-RELATED"/>
    <property type="match status" value="1"/>
</dbReference>
<keyword evidence="4" id="KW-0378">Hydrolase</keyword>
<keyword evidence="1" id="KW-0732">Signal</keyword>
<dbReference type="AlphaFoldDB" id="A0A1C6TYE4"/>
<organism evidence="4 5">
    <name type="scientific">Micromonospora eburnea</name>
    <dbReference type="NCBI Taxonomy" id="227316"/>
    <lineage>
        <taxon>Bacteria</taxon>
        <taxon>Bacillati</taxon>
        <taxon>Actinomycetota</taxon>
        <taxon>Actinomycetes</taxon>
        <taxon>Micromonosporales</taxon>
        <taxon>Micromonosporaceae</taxon>
        <taxon>Micromonospora</taxon>
    </lineage>
</organism>
<protein>
    <submittedName>
        <fullName evidence="4">Murein DD-endopeptidase MepM and murein hydrolase activator NlpD, contain LysM domain</fullName>
    </submittedName>
</protein>
<dbReference type="InterPro" id="IPR011055">
    <property type="entry name" value="Dup_hybrid_motif"/>
</dbReference>
<dbReference type="Pfam" id="PF01551">
    <property type="entry name" value="Peptidase_M23"/>
    <property type="match status" value="1"/>
</dbReference>
<dbReference type="PANTHER" id="PTHR21666:SF289">
    <property type="entry name" value="L-ALA--D-GLU ENDOPEPTIDASE"/>
    <property type="match status" value="1"/>
</dbReference>
<dbReference type="EMBL" id="FMHY01000002">
    <property type="protein sequence ID" value="SCL46641.1"/>
    <property type="molecule type" value="Genomic_DNA"/>
</dbReference>
<gene>
    <name evidence="4" type="ORF">GA0070604_1324</name>
</gene>
<dbReference type="Proteomes" id="UP000199696">
    <property type="component" value="Unassembled WGS sequence"/>
</dbReference>